<dbReference type="InterPro" id="IPR006145">
    <property type="entry name" value="PsdUridine_synth_RsuA/RluA"/>
</dbReference>
<gene>
    <name evidence="7" type="ORF">Back11_05500</name>
</gene>
<evidence type="ECO:0000259" key="6">
    <source>
        <dbReference type="Pfam" id="PF00849"/>
    </source>
</evidence>
<sequence>MNMPQANFDYKRNGEWLELTVSVLKSLATTAVKDEQALQANSHPHHVRQWLLALALFPAKWINRLFSIGGIQMVDDVVKLRTFIPVEMGRDVMYELAKLPVIGRHNEVPVLFEDDWCLVLDKPAGMPVHPSAPGHRGTLDEAAARHCIKSGELMPVKHIHRLDDDTAGPVLYAKNELAQLQLDEAMRNKEIDRRYQALAQGQLKHKQGTINEPIGKDRHHNTRRKVSPTGDSAVTHYETLACYPRATLLKVRLETGRTHQIRVHLSYIGHPLVGDTLYGGSDPLLKHQALRGELLAFKHPFTGQMLTIHAIEPDWFRQVRERYAIL</sequence>
<dbReference type="CDD" id="cd02869">
    <property type="entry name" value="PseudoU_synth_RluA_like"/>
    <property type="match status" value="1"/>
</dbReference>
<dbReference type="PANTHER" id="PTHR21600:SF44">
    <property type="entry name" value="RIBOSOMAL LARGE SUBUNIT PSEUDOURIDINE SYNTHASE D"/>
    <property type="match status" value="1"/>
</dbReference>
<feature type="active site" evidence="3">
    <location>
        <position position="163"/>
    </location>
</feature>
<protein>
    <recommendedName>
        <fullName evidence="4">Pseudouridine synthase</fullName>
        <ecNumber evidence="4">5.4.99.-</ecNumber>
    </recommendedName>
</protein>
<dbReference type="SUPFAM" id="SSF55120">
    <property type="entry name" value="Pseudouridine synthase"/>
    <property type="match status" value="1"/>
</dbReference>
<dbReference type="RefSeq" id="WP_260182338.1">
    <property type="nucleotide sequence ID" value="NZ_JACHXC010000001.1"/>
</dbReference>
<dbReference type="EC" id="5.4.99.-" evidence="4"/>
<dbReference type="AlphaFoldDB" id="A0A3G9IT42"/>
<evidence type="ECO:0000256" key="2">
    <source>
        <dbReference type="ARBA" id="ARBA00010876"/>
    </source>
</evidence>
<organism evidence="7 8">
    <name type="scientific">Paenibacillus baekrokdamisoli</name>
    <dbReference type="NCBI Taxonomy" id="1712516"/>
    <lineage>
        <taxon>Bacteria</taxon>
        <taxon>Bacillati</taxon>
        <taxon>Bacillota</taxon>
        <taxon>Bacilli</taxon>
        <taxon>Bacillales</taxon>
        <taxon>Paenibacillaceae</taxon>
        <taxon>Paenibacillus</taxon>
    </lineage>
</organism>
<accession>A0A3G9IT42</accession>
<feature type="domain" description="Pseudouridine synthase RsuA/RluA-like" evidence="6">
    <location>
        <begin position="118"/>
        <end position="266"/>
    </location>
</feature>
<dbReference type="GO" id="GO:0009982">
    <property type="term" value="F:pseudouridine synthase activity"/>
    <property type="evidence" value="ECO:0007669"/>
    <property type="project" value="InterPro"/>
</dbReference>
<comment type="catalytic activity">
    <reaction evidence="1 4">
        <text>a uridine in RNA = a pseudouridine in RNA</text>
        <dbReference type="Rhea" id="RHEA:48348"/>
        <dbReference type="Rhea" id="RHEA-COMP:12068"/>
        <dbReference type="Rhea" id="RHEA-COMP:12069"/>
        <dbReference type="ChEBI" id="CHEBI:65314"/>
        <dbReference type="ChEBI" id="CHEBI:65315"/>
    </reaction>
</comment>
<proteinExistence type="inferred from homology"/>
<comment type="function">
    <text evidence="4">Responsible for synthesis of pseudouridine from uracil.</text>
</comment>
<dbReference type="KEGG" id="pbk:Back11_05500"/>
<dbReference type="Pfam" id="PF00849">
    <property type="entry name" value="PseudoU_synth_2"/>
    <property type="match status" value="1"/>
</dbReference>
<keyword evidence="4" id="KW-0413">Isomerase</keyword>
<dbReference type="Proteomes" id="UP000275368">
    <property type="component" value="Chromosome"/>
</dbReference>
<reference evidence="7 8" key="1">
    <citation type="submission" date="2018-11" db="EMBL/GenBank/DDBJ databases">
        <title>Complete genome sequence of Paenibacillus baekrokdamisoli strain KCTC 33723.</title>
        <authorList>
            <person name="Kang S.W."/>
            <person name="Lee K.C."/>
            <person name="Kim K.K."/>
            <person name="Kim J.S."/>
            <person name="Kim D.S."/>
            <person name="Ko S.H."/>
            <person name="Yang S.H."/>
            <person name="Lee J.S."/>
        </authorList>
    </citation>
    <scope>NUCLEOTIDE SEQUENCE [LARGE SCALE GENOMIC DNA]</scope>
    <source>
        <strain evidence="7 8">KCTC 33723</strain>
    </source>
</reference>
<keyword evidence="8" id="KW-1185">Reference proteome</keyword>
<evidence type="ECO:0000256" key="3">
    <source>
        <dbReference type="PIRSR" id="PIRSR606225-1"/>
    </source>
</evidence>
<dbReference type="GO" id="GO:0003723">
    <property type="term" value="F:RNA binding"/>
    <property type="evidence" value="ECO:0007669"/>
    <property type="project" value="InterPro"/>
</dbReference>
<evidence type="ECO:0000256" key="1">
    <source>
        <dbReference type="ARBA" id="ARBA00000073"/>
    </source>
</evidence>
<name>A0A3G9IT42_9BACL</name>
<comment type="similarity">
    <text evidence="2 4">Belongs to the pseudouridine synthase RluA family.</text>
</comment>
<dbReference type="InterPro" id="IPR020103">
    <property type="entry name" value="PsdUridine_synth_cat_dom_sf"/>
</dbReference>
<evidence type="ECO:0000313" key="7">
    <source>
        <dbReference type="EMBL" id="BBH19205.1"/>
    </source>
</evidence>
<feature type="region of interest" description="Disordered" evidence="5">
    <location>
        <begin position="210"/>
        <end position="230"/>
    </location>
</feature>
<evidence type="ECO:0000313" key="8">
    <source>
        <dbReference type="Proteomes" id="UP000275368"/>
    </source>
</evidence>
<evidence type="ECO:0000256" key="4">
    <source>
        <dbReference type="RuleBase" id="RU362028"/>
    </source>
</evidence>
<dbReference type="InterPro" id="IPR006225">
    <property type="entry name" value="PsdUridine_synth_RluC/D"/>
</dbReference>
<dbReference type="Gene3D" id="3.30.2350.10">
    <property type="entry name" value="Pseudouridine synthase"/>
    <property type="match status" value="1"/>
</dbReference>
<evidence type="ECO:0000256" key="5">
    <source>
        <dbReference type="SAM" id="MobiDB-lite"/>
    </source>
</evidence>
<dbReference type="NCBIfam" id="TIGR00005">
    <property type="entry name" value="rluA_subfam"/>
    <property type="match status" value="1"/>
</dbReference>
<dbReference type="GO" id="GO:0140098">
    <property type="term" value="F:catalytic activity, acting on RNA"/>
    <property type="evidence" value="ECO:0007669"/>
    <property type="project" value="UniProtKB-ARBA"/>
</dbReference>
<dbReference type="GO" id="GO:0000455">
    <property type="term" value="P:enzyme-directed rRNA pseudouridine synthesis"/>
    <property type="evidence" value="ECO:0007669"/>
    <property type="project" value="TreeGrafter"/>
</dbReference>
<dbReference type="EMBL" id="AP019308">
    <property type="protein sequence ID" value="BBH19205.1"/>
    <property type="molecule type" value="Genomic_DNA"/>
</dbReference>
<dbReference type="InterPro" id="IPR050188">
    <property type="entry name" value="RluA_PseudoU_synthase"/>
</dbReference>
<dbReference type="PANTHER" id="PTHR21600">
    <property type="entry name" value="MITOCHONDRIAL RNA PSEUDOURIDINE SYNTHASE"/>
    <property type="match status" value="1"/>
</dbReference>
<feature type="compositionally biased region" description="Basic residues" evidence="5">
    <location>
        <begin position="217"/>
        <end position="226"/>
    </location>
</feature>